<dbReference type="AlphaFoldDB" id="A0A1I7XVZ6"/>
<feature type="region of interest" description="Disordered" evidence="6">
    <location>
        <begin position="234"/>
        <end position="386"/>
    </location>
</feature>
<keyword evidence="7" id="KW-1185">Reference proteome</keyword>
<dbReference type="GO" id="GO:0043625">
    <property type="term" value="C:delta DNA polymerase complex"/>
    <property type="evidence" value="ECO:0007669"/>
    <property type="project" value="InterPro"/>
</dbReference>
<dbReference type="Pfam" id="PF09507">
    <property type="entry name" value="CDC27"/>
    <property type="match status" value="1"/>
</dbReference>
<feature type="compositionally biased region" description="Basic and acidic residues" evidence="6">
    <location>
        <begin position="254"/>
        <end position="263"/>
    </location>
</feature>
<sequence>MSSTAPVFERPPEEVAAKEAEVFAYLEREVIEKERCVTYKEVATNVDYFYIEVAKAVKKFYEANKDRDGLTATFNVCGVKWLESEQEFEDRRRSDPEATRRCLLRNMLATEEELKEFKEEVDEIRQQMVYSVQFAKNFQNIEALLKEDEKLLSSTDDIEKWFRRCWWRRGDPEKCRQEMLASGALDLHKVASNYAPVLSRGPAPNPNKPVKKPKVEEQKPDKKISALFAKACAREKHEEPDKNKHIKKSPMKPVKADEKEEVLQKSPLFKKMARSRIRIDSESEEEETEKKQENKTPSPPKNASGFDMSKDLFSTGSPSPQKMEVDEEPEPEEKKPKSKKKAEKSKKAKRDIFEAKEEEPKTEAKPSTSRQAEDEGPKVVKTKQLDHETYVDEDGFLVTVQKTVMVQKDPSEEPPKVPFKRSNAVTPSSGAPPAKKKATGQSKISSFFGAPKK</sequence>
<dbReference type="GO" id="GO:1904161">
    <property type="term" value="P:DNA synthesis involved in UV-damage excision repair"/>
    <property type="evidence" value="ECO:0007669"/>
    <property type="project" value="TreeGrafter"/>
</dbReference>
<reference evidence="8" key="1">
    <citation type="submission" date="2016-11" db="UniProtKB">
        <authorList>
            <consortium name="WormBaseParasite"/>
        </authorList>
    </citation>
    <scope>IDENTIFICATION</scope>
</reference>
<accession>A0A1I7XVZ6</accession>
<feature type="coiled-coil region" evidence="5">
    <location>
        <begin position="100"/>
        <end position="127"/>
    </location>
</feature>
<evidence type="ECO:0000256" key="5">
    <source>
        <dbReference type="SAM" id="Coils"/>
    </source>
</evidence>
<dbReference type="GO" id="GO:0006297">
    <property type="term" value="P:nucleotide-excision repair, DNA gap filling"/>
    <property type="evidence" value="ECO:0007669"/>
    <property type="project" value="TreeGrafter"/>
</dbReference>
<dbReference type="GO" id="GO:0006271">
    <property type="term" value="P:DNA strand elongation involved in DNA replication"/>
    <property type="evidence" value="ECO:0007669"/>
    <property type="project" value="TreeGrafter"/>
</dbReference>
<evidence type="ECO:0000256" key="3">
    <source>
        <dbReference type="ARBA" id="ARBA00022705"/>
    </source>
</evidence>
<keyword evidence="3" id="KW-0235">DNA replication</keyword>
<keyword evidence="4" id="KW-0539">Nucleus</keyword>
<feature type="compositionally biased region" description="Basic residues" evidence="6">
    <location>
        <begin position="336"/>
        <end position="349"/>
    </location>
</feature>
<dbReference type="PANTHER" id="PTHR17598:SF13">
    <property type="entry name" value="DNA POLYMERASE DELTA SUBUNIT 3"/>
    <property type="match status" value="1"/>
</dbReference>
<dbReference type="InterPro" id="IPR041913">
    <property type="entry name" value="POLD3_sf"/>
</dbReference>
<evidence type="ECO:0000256" key="6">
    <source>
        <dbReference type="SAM" id="MobiDB-lite"/>
    </source>
</evidence>
<feature type="compositionally biased region" description="Basic and acidic residues" evidence="6">
    <location>
        <begin position="213"/>
        <end position="222"/>
    </location>
</feature>
<feature type="compositionally biased region" description="Basic and acidic residues" evidence="6">
    <location>
        <begin position="350"/>
        <end position="364"/>
    </location>
</feature>
<organism evidence="7 8">
    <name type="scientific">Steinernema glaseri</name>
    <dbReference type="NCBI Taxonomy" id="37863"/>
    <lineage>
        <taxon>Eukaryota</taxon>
        <taxon>Metazoa</taxon>
        <taxon>Ecdysozoa</taxon>
        <taxon>Nematoda</taxon>
        <taxon>Chromadorea</taxon>
        <taxon>Rhabditida</taxon>
        <taxon>Tylenchina</taxon>
        <taxon>Panagrolaimomorpha</taxon>
        <taxon>Strongyloidoidea</taxon>
        <taxon>Steinernematidae</taxon>
        <taxon>Steinernema</taxon>
    </lineage>
</organism>
<evidence type="ECO:0000256" key="1">
    <source>
        <dbReference type="ARBA" id="ARBA00004123"/>
    </source>
</evidence>
<dbReference type="GO" id="GO:0003887">
    <property type="term" value="F:DNA-directed DNA polymerase activity"/>
    <property type="evidence" value="ECO:0007669"/>
    <property type="project" value="TreeGrafter"/>
</dbReference>
<comment type="subcellular location">
    <subcellularLocation>
        <location evidence="1">Nucleus</location>
    </subcellularLocation>
</comment>
<dbReference type="InterPro" id="IPR019038">
    <property type="entry name" value="POLD3"/>
</dbReference>
<dbReference type="Gene3D" id="3.90.1030.20">
    <property type="entry name" value="DNA polymerase delta, p66 (Cdc27) subunit, wHTH domain"/>
    <property type="match status" value="1"/>
</dbReference>
<dbReference type="Proteomes" id="UP000095287">
    <property type="component" value="Unplaced"/>
</dbReference>
<evidence type="ECO:0000313" key="8">
    <source>
        <dbReference type="WBParaSite" id="L893_g1016.t1"/>
    </source>
</evidence>
<feature type="compositionally biased region" description="Basic and acidic residues" evidence="6">
    <location>
        <begin position="234"/>
        <end position="243"/>
    </location>
</feature>
<evidence type="ECO:0000313" key="7">
    <source>
        <dbReference type="Proteomes" id="UP000095287"/>
    </source>
</evidence>
<dbReference type="WBParaSite" id="L893_g1016.t1">
    <property type="protein sequence ID" value="L893_g1016.t1"/>
    <property type="gene ID" value="L893_g1016"/>
</dbReference>
<feature type="region of interest" description="Disordered" evidence="6">
    <location>
        <begin position="407"/>
        <end position="453"/>
    </location>
</feature>
<keyword evidence="5" id="KW-0175">Coiled coil</keyword>
<proteinExistence type="predicted"/>
<dbReference type="PANTHER" id="PTHR17598">
    <property type="entry name" value="DNA POLYMERASE DELTA SUBUNIT 3"/>
    <property type="match status" value="1"/>
</dbReference>
<feature type="compositionally biased region" description="Basic and acidic residues" evidence="6">
    <location>
        <begin position="371"/>
        <end position="386"/>
    </location>
</feature>
<evidence type="ECO:0000256" key="4">
    <source>
        <dbReference type="ARBA" id="ARBA00023242"/>
    </source>
</evidence>
<name>A0A1I7XVZ6_9BILA</name>
<evidence type="ECO:0000256" key="2">
    <source>
        <dbReference type="ARBA" id="ARBA00017589"/>
    </source>
</evidence>
<protein>
    <recommendedName>
        <fullName evidence="2">DNA polymerase delta subunit 3</fullName>
    </recommendedName>
</protein>
<feature type="region of interest" description="Disordered" evidence="6">
    <location>
        <begin position="196"/>
        <end position="222"/>
    </location>
</feature>